<dbReference type="AlphaFoldDB" id="A0AAW0B8J1"/>
<proteinExistence type="predicted"/>
<keyword evidence="2" id="KW-1185">Reference proteome</keyword>
<accession>A0AAW0B8J1</accession>
<dbReference type="EMBL" id="JAYKXP010000161">
    <property type="protein sequence ID" value="KAK7021840.1"/>
    <property type="molecule type" value="Genomic_DNA"/>
</dbReference>
<gene>
    <name evidence="1" type="ORF">VNI00_017226</name>
</gene>
<protein>
    <submittedName>
        <fullName evidence="1">Uncharacterized protein</fullName>
    </submittedName>
</protein>
<evidence type="ECO:0000313" key="2">
    <source>
        <dbReference type="Proteomes" id="UP001383192"/>
    </source>
</evidence>
<sequence length="152" mass="17217">MGGLALYDGDKFCGYIWDSDRHYDEDGRPYDGQTEGFWDEIKRHHKKYQDPIGDMHCQAAQSLPPQRALEEESLLFARNSSSNTQAQVAPEPEPATILEFLLAKGYITLTEDEIKDKSHADSITKSIAVIQTIWFILQVIARALGRSGHHRT</sequence>
<reference evidence="1 2" key="1">
    <citation type="submission" date="2024-01" db="EMBL/GenBank/DDBJ databases">
        <title>A draft genome for a cacao thread blight-causing isolate of Paramarasmius palmivorus.</title>
        <authorList>
            <person name="Baruah I.K."/>
            <person name="Bukari Y."/>
            <person name="Amoako-Attah I."/>
            <person name="Meinhardt L.W."/>
            <person name="Bailey B.A."/>
            <person name="Cohen S.P."/>
        </authorList>
    </citation>
    <scope>NUCLEOTIDE SEQUENCE [LARGE SCALE GENOMIC DNA]</scope>
    <source>
        <strain evidence="1 2">GH-12</strain>
    </source>
</reference>
<organism evidence="1 2">
    <name type="scientific">Paramarasmius palmivorus</name>
    <dbReference type="NCBI Taxonomy" id="297713"/>
    <lineage>
        <taxon>Eukaryota</taxon>
        <taxon>Fungi</taxon>
        <taxon>Dikarya</taxon>
        <taxon>Basidiomycota</taxon>
        <taxon>Agaricomycotina</taxon>
        <taxon>Agaricomycetes</taxon>
        <taxon>Agaricomycetidae</taxon>
        <taxon>Agaricales</taxon>
        <taxon>Marasmiineae</taxon>
        <taxon>Marasmiaceae</taxon>
        <taxon>Paramarasmius</taxon>
    </lineage>
</organism>
<comment type="caution">
    <text evidence="1">The sequence shown here is derived from an EMBL/GenBank/DDBJ whole genome shotgun (WGS) entry which is preliminary data.</text>
</comment>
<dbReference type="Proteomes" id="UP001383192">
    <property type="component" value="Unassembled WGS sequence"/>
</dbReference>
<evidence type="ECO:0000313" key="1">
    <source>
        <dbReference type="EMBL" id="KAK7021840.1"/>
    </source>
</evidence>
<name>A0AAW0B8J1_9AGAR</name>